<protein>
    <submittedName>
        <fullName evidence="1">Uncharacterized protein</fullName>
    </submittedName>
</protein>
<name>A0A919VZ02_9ACTN</name>
<gene>
    <name evidence="1" type="ORF">Aco04nite_39040</name>
</gene>
<accession>A0A919VZ02</accession>
<proteinExistence type="predicted"/>
<sequence length="105" mass="11316">MRYRAFLRLSRPRGAGSHGSGLHCTIGSTADPIRTHTARVGPTTTIPTSPPIKQFVLQDTTFPVPAATDCHGGQRRVNARFGLPAASGNSITMQAAYTYRMYPIS</sequence>
<organism evidence="1 2">
    <name type="scientific">Winogradskya consettensis</name>
    <dbReference type="NCBI Taxonomy" id="113560"/>
    <lineage>
        <taxon>Bacteria</taxon>
        <taxon>Bacillati</taxon>
        <taxon>Actinomycetota</taxon>
        <taxon>Actinomycetes</taxon>
        <taxon>Micromonosporales</taxon>
        <taxon>Micromonosporaceae</taxon>
        <taxon>Winogradskya</taxon>
    </lineage>
</organism>
<dbReference type="EMBL" id="BOQP01000019">
    <property type="protein sequence ID" value="GIM74188.1"/>
    <property type="molecule type" value="Genomic_DNA"/>
</dbReference>
<reference evidence="1" key="1">
    <citation type="submission" date="2021-03" db="EMBL/GenBank/DDBJ databases">
        <title>Whole genome shotgun sequence of Actinoplanes consettensis NBRC 14913.</title>
        <authorList>
            <person name="Komaki H."/>
            <person name="Tamura T."/>
        </authorList>
    </citation>
    <scope>NUCLEOTIDE SEQUENCE</scope>
    <source>
        <strain evidence="1">NBRC 14913</strain>
    </source>
</reference>
<dbReference type="AlphaFoldDB" id="A0A919VZ02"/>
<dbReference type="RefSeq" id="WP_212998653.1">
    <property type="nucleotide sequence ID" value="NZ_BAAATW010000010.1"/>
</dbReference>
<dbReference type="Proteomes" id="UP000680865">
    <property type="component" value="Unassembled WGS sequence"/>
</dbReference>
<evidence type="ECO:0000313" key="1">
    <source>
        <dbReference type="EMBL" id="GIM74188.1"/>
    </source>
</evidence>
<evidence type="ECO:0000313" key="2">
    <source>
        <dbReference type="Proteomes" id="UP000680865"/>
    </source>
</evidence>
<keyword evidence="2" id="KW-1185">Reference proteome</keyword>
<comment type="caution">
    <text evidence="1">The sequence shown here is derived from an EMBL/GenBank/DDBJ whole genome shotgun (WGS) entry which is preliminary data.</text>
</comment>